<keyword evidence="2" id="KW-1185">Reference proteome</keyword>
<dbReference type="Proteomes" id="UP000671862">
    <property type="component" value="Chromosome"/>
</dbReference>
<dbReference type="EMBL" id="CP071446">
    <property type="protein sequence ID" value="QTA38072.1"/>
    <property type="molecule type" value="Genomic_DNA"/>
</dbReference>
<dbReference type="RefSeq" id="WP_207566793.1">
    <property type="nucleotide sequence ID" value="NZ_CP071446.1"/>
</dbReference>
<organism evidence="1 2">
    <name type="scientific">Thermosipho ferrireducens</name>
    <dbReference type="NCBI Taxonomy" id="2571116"/>
    <lineage>
        <taxon>Bacteria</taxon>
        <taxon>Thermotogati</taxon>
        <taxon>Thermotogota</taxon>
        <taxon>Thermotogae</taxon>
        <taxon>Thermotogales</taxon>
        <taxon>Fervidobacteriaceae</taxon>
        <taxon>Thermosipho</taxon>
    </lineage>
</organism>
<protein>
    <submittedName>
        <fullName evidence="1">Uncharacterized protein</fullName>
    </submittedName>
</protein>
<sequence length="277" mass="31569">MKRVILSIIFVVLTVMVYGIKTDIIPPHPEGFFIQINSLGYSFGEAEISTIPLGWPLGLYNATFRLFMGNTNVINLYGIVFDPGLMSTYAGEPRYGWLLPFNIGGYLHTNMNLGRLSLKLHGEVNDTGIYVAPELFSANYFVIHGIWLKGFGSVGFYVRDNVEVFGGAESGILFNIYVQPESTSTDFQTYIDQLRNESLYSMGRVGLRWYYDNYSAVEIGYRYKFKESPLMYLQGFTPTDWIYNLFGFLNWTSEGAATDIKIPFITTDYYLTFSARF</sequence>
<evidence type="ECO:0000313" key="2">
    <source>
        <dbReference type="Proteomes" id="UP000671862"/>
    </source>
</evidence>
<name>A0ABX7S8V5_9BACT</name>
<proteinExistence type="predicted"/>
<evidence type="ECO:0000313" key="1">
    <source>
        <dbReference type="EMBL" id="QTA38072.1"/>
    </source>
</evidence>
<accession>A0ABX7S8V5</accession>
<reference evidence="1 2" key="1">
    <citation type="submission" date="2021-03" db="EMBL/GenBank/DDBJ databases">
        <title>Thermosipho ferrireducens sp.nov., an anaerobic thermophilic iron-reducing bacterium isolated from a deep-sea hydrothermal sulfide deposits.</title>
        <authorList>
            <person name="Zeng X."/>
            <person name="Chen Y."/>
            <person name="Shao Z."/>
        </authorList>
    </citation>
    <scope>NUCLEOTIDE SEQUENCE [LARGE SCALE GENOMIC DNA]</scope>
    <source>
        <strain evidence="1 2">JL129W03</strain>
    </source>
</reference>
<gene>
    <name evidence="1" type="ORF">JYK00_00540</name>
</gene>